<reference evidence="2 3" key="1">
    <citation type="journal article" date="2014" name="Genome Biol. Evol.">
        <title>The secreted proteins of Achlya hypogyna and Thraustotheca clavata identify the ancestral oomycete secretome and reveal gene acquisitions by horizontal gene transfer.</title>
        <authorList>
            <person name="Misner I."/>
            <person name="Blouin N."/>
            <person name="Leonard G."/>
            <person name="Richards T.A."/>
            <person name="Lane C.E."/>
        </authorList>
    </citation>
    <scope>NUCLEOTIDE SEQUENCE [LARGE SCALE GENOMIC DNA]</scope>
    <source>
        <strain evidence="2 3">ATCC 34112</strain>
    </source>
</reference>
<comment type="caution">
    <text evidence="2">The sequence shown here is derived from an EMBL/GenBank/DDBJ whole genome shotgun (WGS) entry which is preliminary data.</text>
</comment>
<dbReference type="InterPro" id="IPR000719">
    <property type="entry name" value="Prot_kinase_dom"/>
</dbReference>
<keyword evidence="2" id="KW-0418">Kinase</keyword>
<protein>
    <submittedName>
        <fullName evidence="2">Kinase</fullName>
    </submittedName>
</protein>
<dbReference type="GO" id="GO:0005524">
    <property type="term" value="F:ATP binding"/>
    <property type="evidence" value="ECO:0007669"/>
    <property type="project" value="InterPro"/>
</dbReference>
<sequence length="166" mass="18369">MTITKHYIKLADLGSTRGIATKMTAGAGTMYWTASEVLNCGRYDTSADIYSFGVVLTELDTLLLPYSNLKLTPFQIQTKVCNESLRCDTWHKNLVNRCLASDPEERPPASKIVCLLENCLSGKKSQTYDIVEKATLQLTENNNQTPSEMVPKASSKVTCSCDAFDK</sequence>
<name>A0A1W0A0Y0_9STRA</name>
<dbReference type="PROSITE" id="PS50011">
    <property type="entry name" value="PROTEIN_KINASE_DOM"/>
    <property type="match status" value="1"/>
</dbReference>
<evidence type="ECO:0000313" key="2">
    <source>
        <dbReference type="EMBL" id="OQS03680.1"/>
    </source>
</evidence>
<dbReference type="InterPro" id="IPR001245">
    <property type="entry name" value="Ser-Thr/Tyr_kinase_cat_dom"/>
</dbReference>
<dbReference type="EMBL" id="JNBS01000805">
    <property type="protein sequence ID" value="OQS03680.1"/>
    <property type="molecule type" value="Genomic_DNA"/>
</dbReference>
<evidence type="ECO:0000259" key="1">
    <source>
        <dbReference type="PROSITE" id="PS50011"/>
    </source>
</evidence>
<gene>
    <name evidence="2" type="ORF">THRCLA_04002</name>
</gene>
<keyword evidence="2" id="KW-0808">Transferase</keyword>
<feature type="domain" description="Protein kinase" evidence="1">
    <location>
        <begin position="1"/>
        <end position="120"/>
    </location>
</feature>
<dbReference type="SUPFAM" id="SSF56112">
    <property type="entry name" value="Protein kinase-like (PK-like)"/>
    <property type="match status" value="1"/>
</dbReference>
<dbReference type="Gene3D" id="1.10.510.10">
    <property type="entry name" value="Transferase(Phosphotransferase) domain 1"/>
    <property type="match status" value="1"/>
</dbReference>
<proteinExistence type="predicted"/>
<dbReference type="InterPro" id="IPR011009">
    <property type="entry name" value="Kinase-like_dom_sf"/>
</dbReference>
<dbReference type="PANTHER" id="PTHR44329:SF214">
    <property type="entry name" value="PROTEIN KINASE DOMAIN-CONTAINING PROTEIN"/>
    <property type="match status" value="1"/>
</dbReference>
<evidence type="ECO:0000313" key="3">
    <source>
        <dbReference type="Proteomes" id="UP000243217"/>
    </source>
</evidence>
<dbReference type="OrthoDB" id="193416at2759"/>
<dbReference type="Pfam" id="PF07714">
    <property type="entry name" value="PK_Tyr_Ser-Thr"/>
    <property type="match status" value="1"/>
</dbReference>
<dbReference type="AlphaFoldDB" id="A0A1W0A0Y0"/>
<dbReference type="Proteomes" id="UP000243217">
    <property type="component" value="Unassembled WGS sequence"/>
</dbReference>
<dbReference type="InterPro" id="IPR051681">
    <property type="entry name" value="Ser/Thr_Kinases-Pseudokinases"/>
</dbReference>
<accession>A0A1W0A0Y0</accession>
<dbReference type="PANTHER" id="PTHR44329">
    <property type="entry name" value="SERINE/THREONINE-PROTEIN KINASE TNNI3K-RELATED"/>
    <property type="match status" value="1"/>
</dbReference>
<dbReference type="GO" id="GO:0004674">
    <property type="term" value="F:protein serine/threonine kinase activity"/>
    <property type="evidence" value="ECO:0007669"/>
    <property type="project" value="TreeGrafter"/>
</dbReference>
<organism evidence="2 3">
    <name type="scientific">Thraustotheca clavata</name>
    <dbReference type="NCBI Taxonomy" id="74557"/>
    <lineage>
        <taxon>Eukaryota</taxon>
        <taxon>Sar</taxon>
        <taxon>Stramenopiles</taxon>
        <taxon>Oomycota</taxon>
        <taxon>Saprolegniomycetes</taxon>
        <taxon>Saprolegniales</taxon>
        <taxon>Achlyaceae</taxon>
        <taxon>Thraustotheca</taxon>
    </lineage>
</organism>
<keyword evidence="3" id="KW-1185">Reference proteome</keyword>
<dbReference type="STRING" id="74557.A0A1W0A0Y0"/>